<dbReference type="AlphaFoldDB" id="A0A2S6MZN6"/>
<dbReference type="OrthoDB" id="5564966at2"/>
<evidence type="ECO:0000256" key="1">
    <source>
        <dbReference type="ARBA" id="ARBA00008791"/>
    </source>
</evidence>
<dbReference type="PRINTS" id="PR01438">
    <property type="entry name" value="UNVRSLSTRESS"/>
</dbReference>
<dbReference type="RefSeq" id="WP_104521789.1">
    <property type="nucleotide sequence ID" value="NZ_NHRY01000253.1"/>
</dbReference>
<dbReference type="InterPro" id="IPR006016">
    <property type="entry name" value="UspA"/>
</dbReference>
<name>A0A2S6MZN6_RHOGL</name>
<organism evidence="4 5">
    <name type="scientific">Rhodopila globiformis</name>
    <name type="common">Rhodopseudomonas globiformis</name>
    <dbReference type="NCBI Taxonomy" id="1071"/>
    <lineage>
        <taxon>Bacteria</taxon>
        <taxon>Pseudomonadati</taxon>
        <taxon>Pseudomonadota</taxon>
        <taxon>Alphaproteobacteria</taxon>
        <taxon>Acetobacterales</taxon>
        <taxon>Acetobacteraceae</taxon>
        <taxon>Rhodopila</taxon>
    </lineage>
</organism>
<dbReference type="CDD" id="cd00293">
    <property type="entry name" value="USP-like"/>
    <property type="match status" value="1"/>
</dbReference>
<sequence>MRLLVPSDGSSTAQRAVAFALWLAQDRPTASIVLLNVQNRETLGLSDIDVATENERDLAERQSAKALHGAIKACEEAGIRFEVRSEFGPIGETIERVARDVQPDQIVMGTRGLGRVTGMLFGSTATGVVHRAHVPVTLVRPGMRLPEGARPGRPRNQGTARP</sequence>
<comment type="caution">
    <text evidence="4">The sequence shown here is derived from an EMBL/GenBank/DDBJ whole genome shotgun (WGS) entry which is preliminary data.</text>
</comment>
<accession>A0A2S6MZN6</accession>
<proteinExistence type="inferred from homology"/>
<dbReference type="Gene3D" id="3.40.50.620">
    <property type="entry name" value="HUPs"/>
    <property type="match status" value="1"/>
</dbReference>
<feature type="domain" description="UspA" evidence="3">
    <location>
        <begin position="2"/>
        <end position="140"/>
    </location>
</feature>
<dbReference type="Pfam" id="PF00582">
    <property type="entry name" value="Usp"/>
    <property type="match status" value="1"/>
</dbReference>
<evidence type="ECO:0000256" key="2">
    <source>
        <dbReference type="SAM" id="MobiDB-lite"/>
    </source>
</evidence>
<reference evidence="4 5" key="1">
    <citation type="journal article" date="2018" name="Arch. Microbiol.">
        <title>New insights into the metabolic potential of the phototrophic purple bacterium Rhodopila globiformis DSM 161(T) from its draft genome sequence and evidence for a vanadium-dependent nitrogenase.</title>
        <authorList>
            <person name="Imhoff J.F."/>
            <person name="Rahn T."/>
            <person name="Kunzel S."/>
            <person name="Neulinger S.C."/>
        </authorList>
    </citation>
    <scope>NUCLEOTIDE SEQUENCE [LARGE SCALE GENOMIC DNA]</scope>
    <source>
        <strain evidence="4 5">DSM 161</strain>
    </source>
</reference>
<feature type="region of interest" description="Disordered" evidence="2">
    <location>
        <begin position="142"/>
        <end position="162"/>
    </location>
</feature>
<dbReference type="Proteomes" id="UP000239724">
    <property type="component" value="Unassembled WGS sequence"/>
</dbReference>
<gene>
    <name evidence="4" type="ORF">CCS01_26245</name>
</gene>
<dbReference type="EMBL" id="NHRY01000253">
    <property type="protein sequence ID" value="PPQ27819.1"/>
    <property type="molecule type" value="Genomic_DNA"/>
</dbReference>
<evidence type="ECO:0000313" key="4">
    <source>
        <dbReference type="EMBL" id="PPQ27819.1"/>
    </source>
</evidence>
<dbReference type="PANTHER" id="PTHR46268">
    <property type="entry name" value="STRESS RESPONSE PROTEIN NHAX"/>
    <property type="match status" value="1"/>
</dbReference>
<dbReference type="SUPFAM" id="SSF52402">
    <property type="entry name" value="Adenine nucleotide alpha hydrolases-like"/>
    <property type="match status" value="1"/>
</dbReference>
<evidence type="ECO:0000259" key="3">
    <source>
        <dbReference type="Pfam" id="PF00582"/>
    </source>
</evidence>
<protein>
    <recommendedName>
        <fullName evidence="3">UspA domain-containing protein</fullName>
    </recommendedName>
</protein>
<dbReference type="PANTHER" id="PTHR46268:SF6">
    <property type="entry name" value="UNIVERSAL STRESS PROTEIN UP12"/>
    <property type="match status" value="1"/>
</dbReference>
<dbReference type="InterPro" id="IPR014729">
    <property type="entry name" value="Rossmann-like_a/b/a_fold"/>
</dbReference>
<dbReference type="InterPro" id="IPR006015">
    <property type="entry name" value="Universal_stress_UspA"/>
</dbReference>
<evidence type="ECO:0000313" key="5">
    <source>
        <dbReference type="Proteomes" id="UP000239724"/>
    </source>
</evidence>
<keyword evidence="5" id="KW-1185">Reference proteome</keyword>
<comment type="similarity">
    <text evidence="1">Belongs to the universal stress protein A family.</text>
</comment>